<dbReference type="AlphaFoldDB" id="A0AAV1Q550"/>
<feature type="region of interest" description="Disordered" evidence="1">
    <location>
        <begin position="1"/>
        <end position="27"/>
    </location>
</feature>
<dbReference type="SUPFAM" id="SSF56204">
    <property type="entry name" value="Hect, E3 ligase catalytic domain"/>
    <property type="match status" value="1"/>
</dbReference>
<dbReference type="EMBL" id="CAWUFR010000491">
    <property type="protein sequence ID" value="CAK6978494.1"/>
    <property type="molecule type" value="Genomic_DNA"/>
</dbReference>
<evidence type="ECO:0000313" key="2">
    <source>
        <dbReference type="EMBL" id="CAK6978494.1"/>
    </source>
</evidence>
<comment type="caution">
    <text evidence="2">The sequence shown here is derived from an EMBL/GenBank/DDBJ whole genome shotgun (WGS) entry which is preliminary data.</text>
</comment>
<gene>
    <name evidence="2" type="ORF">FSCOSCO3_A008398</name>
</gene>
<name>A0AAV1Q550_SCOSC</name>
<dbReference type="InterPro" id="IPR035983">
    <property type="entry name" value="Hect_E3_ubiquitin_ligase"/>
</dbReference>
<dbReference type="Proteomes" id="UP001314229">
    <property type="component" value="Unassembled WGS sequence"/>
</dbReference>
<accession>A0AAV1Q550</accession>
<organism evidence="2 3">
    <name type="scientific">Scomber scombrus</name>
    <name type="common">Atlantic mackerel</name>
    <name type="synonym">Scomber vernalis</name>
    <dbReference type="NCBI Taxonomy" id="13677"/>
    <lineage>
        <taxon>Eukaryota</taxon>
        <taxon>Metazoa</taxon>
        <taxon>Chordata</taxon>
        <taxon>Craniata</taxon>
        <taxon>Vertebrata</taxon>
        <taxon>Euteleostomi</taxon>
        <taxon>Actinopterygii</taxon>
        <taxon>Neopterygii</taxon>
        <taxon>Teleostei</taxon>
        <taxon>Neoteleostei</taxon>
        <taxon>Acanthomorphata</taxon>
        <taxon>Pelagiaria</taxon>
        <taxon>Scombriformes</taxon>
        <taxon>Scombridae</taxon>
        <taxon>Scomber</taxon>
    </lineage>
</organism>
<evidence type="ECO:0000256" key="1">
    <source>
        <dbReference type="SAM" id="MobiDB-lite"/>
    </source>
</evidence>
<feature type="region of interest" description="Disordered" evidence="1">
    <location>
        <begin position="245"/>
        <end position="274"/>
    </location>
</feature>
<sequence>MSLLGSHLQDAQPNSSQQQEQQQTQPQAARIQQEMIRSFPGFFSKAPARGRKRFRSPCRVVATSGRTVTLQFYLINENTDRTLTSSQNLTLLLAGMGRRTITVPVSADHVEVSRLLISHYPKLRSILGGWLLYKALGIVDLKKRLCSESFSCLFIHFYSGGSGQRKLSVIPPEAEGYNVQYLKNMTGGGKNMIYILPLQEELSTSPLPHDAIEFEKMPKAACRVCGSNMPLQVLSAHIKSCGEQSLSDDLDGEARSSSPDVTIVDESGPSTSPMTPNLAACPVCGMEYPEDILAVHASSCGDSMEEEASKGEDMEKSTGGEIKSLDDIIQAIQDAVVTDDGKIFNLTVSRQNMLHRSSYKILLLDVCAVYQKMSFNANILGMIEGIESRFFELGTHGRRPMYSLSDLDKGYFRTIGEIVAASLAQGGPAPNFMMQWFTMFLIQFNLYIDSTQSLFSLQVEMATEVSIKDLTQEILNCGYTGHICCEKKDEIIQAIVLHGNLRLLPMLLQIREGLTLFGLSDIMSKYPDICKPLFVPGLEMKADADFILSVCKAQFSEAGSNKEQVEQTIMNNLQDFLQELEQDEADYGLHLAECPSLSPRSFLHWITGQGHVPVLQKEKRRFKMNIKFNHDCQQEYGEHRICYPLVAACTSTITFPVQHMAAYHNFKVVLFEAFLQGQEFLRV</sequence>
<reference evidence="2 3" key="1">
    <citation type="submission" date="2024-01" db="EMBL/GenBank/DDBJ databases">
        <authorList>
            <person name="Alioto T."/>
            <person name="Alioto T."/>
            <person name="Gomez Garrido J."/>
        </authorList>
    </citation>
    <scope>NUCLEOTIDE SEQUENCE [LARGE SCALE GENOMIC DNA]</scope>
</reference>
<protein>
    <submittedName>
        <fullName evidence="2">Uncharacterized protein LOC117561507 isoform X1</fullName>
    </submittedName>
</protein>
<proteinExistence type="predicted"/>
<keyword evidence="3" id="KW-1185">Reference proteome</keyword>
<feature type="compositionally biased region" description="Low complexity" evidence="1">
    <location>
        <begin position="9"/>
        <end position="27"/>
    </location>
</feature>
<evidence type="ECO:0000313" key="3">
    <source>
        <dbReference type="Proteomes" id="UP001314229"/>
    </source>
</evidence>
<dbReference type="GO" id="GO:0004842">
    <property type="term" value="F:ubiquitin-protein transferase activity"/>
    <property type="evidence" value="ECO:0007669"/>
    <property type="project" value="InterPro"/>
</dbReference>